<name>A0A6A1UKQ8_9ROSI</name>
<keyword evidence="3" id="KW-1185">Reference proteome</keyword>
<evidence type="ECO:0000259" key="1">
    <source>
        <dbReference type="Pfam" id="PF13966"/>
    </source>
</evidence>
<feature type="domain" description="Reverse transcriptase zinc-binding" evidence="1">
    <location>
        <begin position="180"/>
        <end position="264"/>
    </location>
</feature>
<dbReference type="Pfam" id="PF13966">
    <property type="entry name" value="zf-RVT"/>
    <property type="match status" value="1"/>
</dbReference>
<reference evidence="2 3" key="1">
    <citation type="journal article" date="2019" name="Plant Biotechnol. J.">
        <title>The red bayberry genome and genetic basis of sex determination.</title>
        <authorList>
            <person name="Jia H.M."/>
            <person name="Jia H.J."/>
            <person name="Cai Q.L."/>
            <person name="Wang Y."/>
            <person name="Zhao H.B."/>
            <person name="Yang W.F."/>
            <person name="Wang G.Y."/>
            <person name="Li Y.H."/>
            <person name="Zhan D.L."/>
            <person name="Shen Y.T."/>
            <person name="Niu Q.F."/>
            <person name="Chang L."/>
            <person name="Qiu J."/>
            <person name="Zhao L."/>
            <person name="Xie H.B."/>
            <person name="Fu W.Y."/>
            <person name="Jin J."/>
            <person name="Li X.W."/>
            <person name="Jiao Y."/>
            <person name="Zhou C.C."/>
            <person name="Tu T."/>
            <person name="Chai C.Y."/>
            <person name="Gao J.L."/>
            <person name="Fan L.J."/>
            <person name="van de Weg E."/>
            <person name="Wang J.Y."/>
            <person name="Gao Z.S."/>
        </authorList>
    </citation>
    <scope>NUCLEOTIDE SEQUENCE [LARGE SCALE GENOMIC DNA]</scope>
    <source>
        <tissue evidence="2">Leaves</tissue>
    </source>
</reference>
<evidence type="ECO:0000313" key="3">
    <source>
        <dbReference type="Proteomes" id="UP000516437"/>
    </source>
</evidence>
<dbReference type="EMBL" id="RXIC02000118">
    <property type="protein sequence ID" value="KAB1200869.1"/>
    <property type="molecule type" value="Genomic_DNA"/>
</dbReference>
<dbReference type="PANTHER" id="PTHR33116">
    <property type="entry name" value="REVERSE TRANSCRIPTASE ZINC-BINDING DOMAIN-CONTAINING PROTEIN-RELATED-RELATED"/>
    <property type="match status" value="1"/>
</dbReference>
<organism evidence="2 3">
    <name type="scientific">Morella rubra</name>
    <name type="common">Chinese bayberry</name>
    <dbReference type="NCBI Taxonomy" id="262757"/>
    <lineage>
        <taxon>Eukaryota</taxon>
        <taxon>Viridiplantae</taxon>
        <taxon>Streptophyta</taxon>
        <taxon>Embryophyta</taxon>
        <taxon>Tracheophyta</taxon>
        <taxon>Spermatophyta</taxon>
        <taxon>Magnoliopsida</taxon>
        <taxon>eudicotyledons</taxon>
        <taxon>Gunneridae</taxon>
        <taxon>Pentapetalae</taxon>
        <taxon>rosids</taxon>
        <taxon>fabids</taxon>
        <taxon>Fagales</taxon>
        <taxon>Myricaceae</taxon>
        <taxon>Morella</taxon>
    </lineage>
</organism>
<evidence type="ECO:0000313" key="2">
    <source>
        <dbReference type="EMBL" id="KAB1200869.1"/>
    </source>
</evidence>
<dbReference type="OrthoDB" id="1748554at2759"/>
<dbReference type="AlphaFoldDB" id="A0A6A1UKQ8"/>
<gene>
    <name evidence="2" type="ORF">CJ030_MR0G006019</name>
</gene>
<dbReference type="PANTHER" id="PTHR33116:SF84">
    <property type="entry name" value="RNA-DIRECTED DNA POLYMERASE"/>
    <property type="match status" value="1"/>
</dbReference>
<protein>
    <recommendedName>
        <fullName evidence="1">Reverse transcriptase zinc-binding domain-containing protein</fullName>
    </recommendedName>
</protein>
<dbReference type="Proteomes" id="UP000516437">
    <property type="component" value="Unassembled WGS sequence"/>
</dbReference>
<sequence length="365" mass="42300">MPPLFGKFLTQVRRAPMFAKFCELAPMKMPKHIWHLFTDGKDSLWTLRIRANLIRGRPFWGLKFPGACSWSWQKILQLRDCVKGCFRRVVGNGESTFLWYDNWHPSGPLERRTCRASILSSSGGSNAKVSSIIDGSCRKWPTLALPQLWRDVAAETPISFLPAPSKDDSIKWVPALDGCFSVGSAYNAFRISHPIVPWHHLLWFKDNIPRFSFILWLAIKERLSTQSRLKAFGLLNDITYVFCGDAEKDFNRLFFDCPFSNRIWVLMRDKYVLPRDQFCWQDTISWAAMYLKGNSFHACICKLILSATVYGIWKEHNQRLYCKQRCMLVDVLAEVVCNVKDRVALCRFPHTPVNLKLAHNWNICL</sequence>
<comment type="caution">
    <text evidence="2">The sequence shown here is derived from an EMBL/GenBank/DDBJ whole genome shotgun (WGS) entry which is preliminary data.</text>
</comment>
<accession>A0A6A1UKQ8</accession>
<dbReference type="InterPro" id="IPR026960">
    <property type="entry name" value="RVT-Znf"/>
</dbReference>
<proteinExistence type="predicted"/>